<evidence type="ECO:0000256" key="4">
    <source>
        <dbReference type="ARBA" id="ARBA00022989"/>
    </source>
</evidence>
<dbReference type="GO" id="GO:0017089">
    <property type="term" value="F:glycolipid transfer activity"/>
    <property type="evidence" value="ECO:0007669"/>
    <property type="project" value="TreeGrafter"/>
</dbReference>
<keyword evidence="2" id="KW-0997">Cell inner membrane</keyword>
<dbReference type="Proteomes" id="UP000053372">
    <property type="component" value="Unassembled WGS sequence"/>
</dbReference>
<evidence type="ECO:0000313" key="8">
    <source>
        <dbReference type="Proteomes" id="UP000053372"/>
    </source>
</evidence>
<name>A0A0V7ZJI5_9CYAN</name>
<keyword evidence="1" id="KW-1003">Cell membrane</keyword>
<dbReference type="InterPro" id="IPR052363">
    <property type="entry name" value="LPS_export_LptC"/>
</dbReference>
<evidence type="ECO:0000256" key="5">
    <source>
        <dbReference type="ARBA" id="ARBA00023136"/>
    </source>
</evidence>
<proteinExistence type="predicted"/>
<dbReference type="EMBL" id="LMTZ01000118">
    <property type="protein sequence ID" value="KST64664.1"/>
    <property type="molecule type" value="Genomic_DNA"/>
</dbReference>
<dbReference type="Gene3D" id="2.60.450.10">
    <property type="entry name" value="Lipopolysaccharide (LPS) transport protein A like domain"/>
    <property type="match status" value="3"/>
</dbReference>
<dbReference type="AlphaFoldDB" id="A0A0V7ZJI5"/>
<reference evidence="7 8" key="1">
    <citation type="journal article" date="2015" name="Genome Announc.">
        <title>Draft Genome of the Euendolithic (true boring) Cyanobacterium Mastigocoleus testarum strain BC008.</title>
        <authorList>
            <person name="Guida B.S."/>
            <person name="Garcia-Pichel F."/>
        </authorList>
    </citation>
    <scope>NUCLEOTIDE SEQUENCE [LARGE SCALE GENOMIC DNA]</scope>
    <source>
        <strain evidence="7 8">BC008</strain>
    </source>
</reference>
<keyword evidence="5" id="KW-0472">Membrane</keyword>
<dbReference type="OrthoDB" id="460011at2"/>
<dbReference type="PANTHER" id="PTHR37481:SF1">
    <property type="entry name" value="LIPOPOLYSACCHARIDE EXPORT SYSTEM PROTEIN LPTC"/>
    <property type="match status" value="1"/>
</dbReference>
<evidence type="ECO:0000256" key="2">
    <source>
        <dbReference type="ARBA" id="ARBA00022519"/>
    </source>
</evidence>
<comment type="caution">
    <text evidence="7">The sequence shown here is derived from an EMBL/GenBank/DDBJ whole genome shotgun (WGS) entry which is preliminary data.</text>
</comment>
<dbReference type="GO" id="GO:0005886">
    <property type="term" value="C:plasma membrane"/>
    <property type="evidence" value="ECO:0007669"/>
    <property type="project" value="InterPro"/>
</dbReference>
<keyword evidence="3" id="KW-0812">Transmembrane</keyword>
<dbReference type="NCBIfam" id="TIGR04409">
    <property type="entry name" value="LptC_YrbK"/>
    <property type="match status" value="1"/>
</dbReference>
<evidence type="ECO:0000256" key="1">
    <source>
        <dbReference type="ARBA" id="ARBA00022475"/>
    </source>
</evidence>
<dbReference type="InterPro" id="IPR026265">
    <property type="entry name" value="LptC"/>
</dbReference>
<evidence type="ECO:0000313" key="7">
    <source>
        <dbReference type="EMBL" id="KST64664.1"/>
    </source>
</evidence>
<organism evidence="7 8">
    <name type="scientific">Mastigocoleus testarum BC008</name>
    <dbReference type="NCBI Taxonomy" id="371196"/>
    <lineage>
        <taxon>Bacteria</taxon>
        <taxon>Bacillati</taxon>
        <taxon>Cyanobacteriota</taxon>
        <taxon>Cyanophyceae</taxon>
        <taxon>Nostocales</taxon>
        <taxon>Hapalosiphonaceae</taxon>
        <taxon>Mastigocoleus</taxon>
    </lineage>
</organism>
<keyword evidence="8" id="KW-1185">Reference proteome</keyword>
<dbReference type="Pfam" id="PF06835">
    <property type="entry name" value="LptC"/>
    <property type="match status" value="3"/>
</dbReference>
<evidence type="ECO:0000313" key="6">
    <source>
        <dbReference type="EMBL" id="KST63954.1"/>
    </source>
</evidence>
<dbReference type="EMBL" id="LMTZ01000129">
    <property type="protein sequence ID" value="KST63954.1"/>
    <property type="molecule type" value="Genomic_DNA"/>
</dbReference>
<dbReference type="PANTHER" id="PTHR37481">
    <property type="entry name" value="LIPOPOLYSACCHARIDE EXPORT SYSTEM PROTEIN LPTC"/>
    <property type="match status" value="1"/>
</dbReference>
<dbReference type="GO" id="GO:0030288">
    <property type="term" value="C:outer membrane-bounded periplasmic space"/>
    <property type="evidence" value="ECO:0007669"/>
    <property type="project" value="TreeGrafter"/>
</dbReference>
<keyword evidence="4" id="KW-1133">Transmembrane helix</keyword>
<dbReference type="GO" id="GO:0015221">
    <property type="term" value="F:lipopolysaccharide transmembrane transporter activity"/>
    <property type="evidence" value="ECO:0007669"/>
    <property type="project" value="InterPro"/>
</dbReference>
<protein>
    <submittedName>
        <fullName evidence="7">LPS export ABC transporter periplasmic protein LptC</fullName>
    </submittedName>
</protein>
<evidence type="ECO:0000256" key="3">
    <source>
        <dbReference type="ARBA" id="ARBA00022692"/>
    </source>
</evidence>
<gene>
    <name evidence="6" type="ORF">BC008_39835</name>
    <name evidence="7" type="ORF">BC008_40810</name>
</gene>
<dbReference type="InterPro" id="IPR010664">
    <property type="entry name" value="LipoPS_assembly_LptC-rel"/>
</dbReference>
<sequence length="409" mass="46210">MKCYQQNRKKTIWGINKFISFSPTKLFKIEDLFKLSLSFLLLIGLVACSGQTKPENETETTESSTPGEEESKLTFFDVTLEQADDTGKPIWKVEAKQARYAREKQIAEVEKPYGELYQDGKVVYQVKAQKANIKQDGKQLFLEGNIVATDPKTGAILKGNELEWRPQEDLLIVRKQLNGIHKQVRVVAKEARVKTREQRMELFGGVVANSNEPKLQLRTEELTWKINEEKLLGKRPIQIDRYKNNRITDRGRGNSAEVNLKTKVVSVTKNGQLELLEPPIQVASDYMNWNLNSEIVDTKAPVTVVHKKENMTVTADRGKLELPKNIVYLTGNVNGVGQRNQSIKSQNMTWYLDKELVEAQGNVIYSQADPPLTFSGDKASGNLEQQNILVSGGAKRSRVITEVIPQPKP</sequence>
<accession>A0A0V7ZJI5</accession>